<keyword evidence="7" id="KW-1185">Reference proteome</keyword>
<comment type="similarity">
    <text evidence="1">Belongs to the glycosyl hydrolase 38 family.</text>
</comment>
<dbReference type="SUPFAM" id="SSF88688">
    <property type="entry name" value="Families 57/38 glycoside transferase middle domain"/>
    <property type="match status" value="1"/>
</dbReference>
<keyword evidence="3" id="KW-0378">Hydrolase</keyword>
<evidence type="ECO:0000259" key="5">
    <source>
        <dbReference type="SMART" id="SM00872"/>
    </source>
</evidence>
<evidence type="ECO:0000313" key="7">
    <source>
        <dbReference type="Proteomes" id="UP001228044"/>
    </source>
</evidence>
<dbReference type="InterPro" id="IPR000602">
    <property type="entry name" value="Glyco_hydro_38_N"/>
</dbReference>
<evidence type="ECO:0000256" key="2">
    <source>
        <dbReference type="ARBA" id="ARBA00022723"/>
    </source>
</evidence>
<evidence type="ECO:0000256" key="1">
    <source>
        <dbReference type="ARBA" id="ARBA00009792"/>
    </source>
</evidence>
<dbReference type="Proteomes" id="UP001228044">
    <property type="component" value="Unassembled WGS sequence"/>
</dbReference>
<sequence length="809" mass="90219">MGVVVQTHWDREWYFTREQFVARLLRVMARVADQLERGDLQQFLFDGQVAALEDLLAHGEPDLCERVLRLVREGRIVLGPWYVMADEFLCSGESLWRNLEIGMADARAHGNCQTVGYLPDSFGHIAQMPQIFRHHGIESSVLWRGVDTPHSEFDWVAPDGSTVGTLFLTQGYYQHPFNVEDWRGALNRYLEQIAPRALSENLLLTQGGDHLLPHAELAARIVAFNAEQVEYELVQEGLQQHAERVLAATAGRRPRVQGELRANAQAFVLPDVLSTRRYLKLAQQLAEDRLLGEIEPLFAMLDVPLPERALDQCWRSLLQQQAHDSICGCSADAVHREMVSRFEQLQQRLDALRQQALLAAGMVSDEVARKPGPFADDAAFTLFNPLPQPREGWQTLTLFLAGEAATGLRVLDEQGQALPASLLSVTPARQFHSPLDDFPDPVIGHDYEVALLCPLGGLQARKLRLEKAEGVKQQVLKGIANAHYRIALDAEGELQIHAGGRLQPLWLASELDAGDSYNYAPPPQPERRRHTRFTPIGVRRCGDTQEMLLAISARLPASLDAQRQGPSGQDVECRGTLRLRLHGDSRFIDAQLDWDNQAQDQRTRLVLPLNEKIAESWSDSAFVWQRRPLVLADYPAELSRREMPVAVNPSYSAIAAGPVQLAHRAMQEYEILAADGEQQALAVTLVRSVGWLSRRDLVTRGVGAGPDIATPEAQCLGEQRFEFRLGLLGMAGDQGGDIELLTEAQALRRPPLALRGHGDKWRAPHQLDNRALQVSALRRRAGALELRVWNPTDETQGDVPPCGIASYTL</sequence>
<keyword evidence="4" id="KW-0326">Glycosidase</keyword>
<proteinExistence type="inferred from homology"/>
<reference evidence="6 7" key="1">
    <citation type="submission" date="2023-06" db="EMBL/GenBank/DDBJ databases">
        <title>Pelomonas sp. PFR6 16S ribosomal RNA gene Genome sequencing and assembly.</title>
        <authorList>
            <person name="Woo H."/>
        </authorList>
    </citation>
    <scope>NUCLEOTIDE SEQUENCE [LARGE SCALE GENOMIC DNA]</scope>
    <source>
        <strain evidence="6 7">PFR6</strain>
    </source>
</reference>
<dbReference type="InterPro" id="IPR011330">
    <property type="entry name" value="Glyco_hydro/deAcase_b/a-brl"/>
</dbReference>
<name>A0ABT8DQP3_9BURK</name>
<dbReference type="EMBL" id="JAUHHC010000002">
    <property type="protein sequence ID" value="MDN3920331.1"/>
    <property type="molecule type" value="Genomic_DNA"/>
</dbReference>
<dbReference type="RefSeq" id="WP_290358635.1">
    <property type="nucleotide sequence ID" value="NZ_JAUHHC010000002.1"/>
</dbReference>
<dbReference type="Pfam" id="PF09261">
    <property type="entry name" value="Alpha-mann_mid"/>
    <property type="match status" value="1"/>
</dbReference>
<dbReference type="InterPro" id="IPR027291">
    <property type="entry name" value="Glyco_hydro_38_N_sf"/>
</dbReference>
<evidence type="ECO:0000256" key="3">
    <source>
        <dbReference type="ARBA" id="ARBA00022801"/>
    </source>
</evidence>
<evidence type="ECO:0000313" key="6">
    <source>
        <dbReference type="EMBL" id="MDN3920331.1"/>
    </source>
</evidence>
<dbReference type="SUPFAM" id="SSF74650">
    <property type="entry name" value="Galactose mutarotase-like"/>
    <property type="match status" value="1"/>
</dbReference>
<dbReference type="Pfam" id="PF01074">
    <property type="entry name" value="Glyco_hydro_38N"/>
    <property type="match status" value="1"/>
</dbReference>
<dbReference type="InterPro" id="IPR015341">
    <property type="entry name" value="Glyco_hydro_38_cen"/>
</dbReference>
<evidence type="ECO:0000256" key="4">
    <source>
        <dbReference type="ARBA" id="ARBA00023295"/>
    </source>
</evidence>
<accession>A0ABT8DQP3</accession>
<dbReference type="InterPro" id="IPR028995">
    <property type="entry name" value="Glyco_hydro_57/38_cen_sf"/>
</dbReference>
<dbReference type="Gene3D" id="2.70.98.30">
    <property type="entry name" value="Golgi alpha-mannosidase II, domain 4"/>
    <property type="match status" value="1"/>
</dbReference>
<organism evidence="6 7">
    <name type="scientific">Roseateles violae</name>
    <dbReference type="NCBI Taxonomy" id="3058042"/>
    <lineage>
        <taxon>Bacteria</taxon>
        <taxon>Pseudomonadati</taxon>
        <taxon>Pseudomonadota</taxon>
        <taxon>Betaproteobacteria</taxon>
        <taxon>Burkholderiales</taxon>
        <taxon>Sphaerotilaceae</taxon>
        <taxon>Roseateles</taxon>
    </lineage>
</organism>
<dbReference type="InterPro" id="IPR037094">
    <property type="entry name" value="Glyco_hydro_38_cen_sf"/>
</dbReference>
<dbReference type="SUPFAM" id="SSF88713">
    <property type="entry name" value="Glycoside hydrolase/deacetylase"/>
    <property type="match status" value="1"/>
</dbReference>
<feature type="domain" description="Glycoside hydrolase family 38 central" evidence="5">
    <location>
        <begin position="272"/>
        <end position="342"/>
    </location>
</feature>
<comment type="caution">
    <text evidence="6">The sequence shown here is derived from an EMBL/GenBank/DDBJ whole genome shotgun (WGS) entry which is preliminary data.</text>
</comment>
<dbReference type="PANTHER" id="PTHR46017">
    <property type="entry name" value="ALPHA-MANNOSIDASE 2C1"/>
    <property type="match status" value="1"/>
</dbReference>
<dbReference type="SMART" id="SM00872">
    <property type="entry name" value="Alpha-mann_mid"/>
    <property type="match status" value="1"/>
</dbReference>
<keyword evidence="2" id="KW-0479">Metal-binding</keyword>
<dbReference type="PANTHER" id="PTHR46017:SF2">
    <property type="entry name" value="MANNOSYLGLYCERATE HYDROLASE"/>
    <property type="match status" value="1"/>
</dbReference>
<dbReference type="InterPro" id="IPR011013">
    <property type="entry name" value="Gal_mutarotase_sf_dom"/>
</dbReference>
<protein>
    <recommendedName>
        <fullName evidence="5">Glycoside hydrolase family 38 central domain-containing protein</fullName>
    </recommendedName>
</protein>
<dbReference type="Gene3D" id="1.20.1270.50">
    <property type="entry name" value="Glycoside hydrolase family 38, central domain"/>
    <property type="match status" value="1"/>
</dbReference>
<dbReference type="Gene3D" id="3.20.110.10">
    <property type="entry name" value="Glycoside hydrolase 38, N terminal domain"/>
    <property type="match status" value="1"/>
</dbReference>
<gene>
    <name evidence="6" type="ORF">QWJ38_08590</name>
</gene>